<dbReference type="PANTHER" id="PTHR46552">
    <property type="entry name" value="NADH-UBIQUINONE OXIDOREDUCTASE CHAIN 2"/>
    <property type="match status" value="1"/>
</dbReference>
<feature type="transmembrane region" description="Helical" evidence="19">
    <location>
        <begin position="190"/>
        <end position="210"/>
    </location>
</feature>
<evidence type="ECO:0000256" key="18">
    <source>
        <dbReference type="ARBA" id="ARBA00049551"/>
    </source>
</evidence>
<evidence type="ECO:0000256" key="16">
    <source>
        <dbReference type="ARBA" id="ARBA00023136"/>
    </source>
</evidence>
<comment type="similarity">
    <text evidence="3">Belongs to the complex I subunit 2 family.</text>
</comment>
<comment type="catalytic activity">
    <reaction evidence="18">
        <text>a ubiquinone + NADH + 5 H(+)(in) = a ubiquinol + NAD(+) + 4 H(+)(out)</text>
        <dbReference type="Rhea" id="RHEA:29091"/>
        <dbReference type="Rhea" id="RHEA-COMP:9565"/>
        <dbReference type="Rhea" id="RHEA-COMP:9566"/>
        <dbReference type="ChEBI" id="CHEBI:15378"/>
        <dbReference type="ChEBI" id="CHEBI:16389"/>
        <dbReference type="ChEBI" id="CHEBI:17976"/>
        <dbReference type="ChEBI" id="CHEBI:57540"/>
        <dbReference type="ChEBI" id="CHEBI:57945"/>
        <dbReference type="EC" id="7.1.1.2"/>
    </reaction>
</comment>
<feature type="transmembrane region" description="Helical" evidence="19">
    <location>
        <begin position="7"/>
        <end position="24"/>
    </location>
</feature>
<evidence type="ECO:0000256" key="1">
    <source>
        <dbReference type="ARBA" id="ARBA00003257"/>
    </source>
</evidence>
<keyword evidence="12 19" id="KW-1133">Transmembrane helix</keyword>
<accession>A0A8F0F7M6</accession>
<dbReference type="GO" id="GO:0006120">
    <property type="term" value="P:mitochondrial electron transport, NADH to ubiquinone"/>
    <property type="evidence" value="ECO:0007669"/>
    <property type="project" value="TreeGrafter"/>
</dbReference>
<dbReference type="PANTHER" id="PTHR46552:SF1">
    <property type="entry name" value="NADH-UBIQUINONE OXIDOREDUCTASE CHAIN 2"/>
    <property type="match status" value="1"/>
</dbReference>
<protein>
    <recommendedName>
        <fullName evidence="5">NADH-ubiquinone oxidoreductase chain 2</fullName>
        <ecNumber evidence="4">7.1.1.2</ecNumber>
    </recommendedName>
    <alternativeName>
        <fullName evidence="17">NADH dehydrogenase subunit 2</fullName>
    </alternativeName>
</protein>
<keyword evidence="7" id="KW-0679">Respiratory chain</keyword>
<keyword evidence="8 19" id="KW-0812">Transmembrane</keyword>
<feature type="transmembrane region" description="Helical" evidence="19">
    <location>
        <begin position="30"/>
        <end position="47"/>
    </location>
</feature>
<evidence type="ECO:0000256" key="14">
    <source>
        <dbReference type="ARBA" id="ARBA00023075"/>
    </source>
</evidence>
<keyword evidence="16 19" id="KW-0472">Membrane</keyword>
<keyword evidence="6" id="KW-0813">Transport</keyword>
<keyword evidence="11" id="KW-0249">Electron transport</keyword>
<keyword evidence="9" id="KW-0999">Mitochondrion inner membrane</keyword>
<dbReference type="EC" id="7.1.1.2" evidence="4"/>
<evidence type="ECO:0000256" key="3">
    <source>
        <dbReference type="ARBA" id="ARBA00007012"/>
    </source>
</evidence>
<keyword evidence="15 21" id="KW-0496">Mitochondrion</keyword>
<evidence type="ECO:0000256" key="7">
    <source>
        <dbReference type="ARBA" id="ARBA00022660"/>
    </source>
</evidence>
<feature type="domain" description="NADH:quinone oxidoreductase/Mrp antiporter transmembrane" evidence="20">
    <location>
        <begin position="28"/>
        <end position="272"/>
    </location>
</feature>
<feature type="transmembrane region" description="Helical" evidence="19">
    <location>
        <begin position="141"/>
        <end position="159"/>
    </location>
</feature>
<evidence type="ECO:0000313" key="21">
    <source>
        <dbReference type="EMBL" id="QWK41501.1"/>
    </source>
</evidence>
<dbReference type="EMBL" id="MZ128286">
    <property type="protein sequence ID" value="QWK41501.1"/>
    <property type="molecule type" value="Genomic_DNA"/>
</dbReference>
<evidence type="ECO:0000256" key="8">
    <source>
        <dbReference type="ARBA" id="ARBA00022692"/>
    </source>
</evidence>
<evidence type="ECO:0000256" key="4">
    <source>
        <dbReference type="ARBA" id="ARBA00012944"/>
    </source>
</evidence>
<evidence type="ECO:0000256" key="11">
    <source>
        <dbReference type="ARBA" id="ARBA00022982"/>
    </source>
</evidence>
<evidence type="ECO:0000256" key="17">
    <source>
        <dbReference type="ARBA" id="ARBA00031028"/>
    </source>
</evidence>
<evidence type="ECO:0000259" key="20">
    <source>
        <dbReference type="Pfam" id="PF00361"/>
    </source>
</evidence>
<keyword evidence="13" id="KW-0520">NAD</keyword>
<feature type="transmembrane region" description="Helical" evidence="19">
    <location>
        <begin position="310"/>
        <end position="328"/>
    </location>
</feature>
<evidence type="ECO:0000256" key="5">
    <source>
        <dbReference type="ARBA" id="ARBA00021008"/>
    </source>
</evidence>
<evidence type="ECO:0000256" key="15">
    <source>
        <dbReference type="ARBA" id="ARBA00023128"/>
    </source>
</evidence>
<feature type="transmembrane region" description="Helical" evidence="19">
    <location>
        <begin position="113"/>
        <end position="135"/>
    </location>
</feature>
<dbReference type="Pfam" id="PF00361">
    <property type="entry name" value="Proton_antipo_M"/>
    <property type="match status" value="1"/>
</dbReference>
<comment type="function">
    <text evidence="1">Core subunit of the mitochondrial membrane respiratory chain NADH dehydrogenase (Complex I) that is believed to belong to the minimal assembly required for catalysis. Complex I functions in the transfer of electrons from NADH to the respiratory chain. The immediate electron acceptor for the enzyme is believed to be ubiquinone.</text>
</comment>
<geneLocation type="mitochondrion" evidence="21"/>
<comment type="subcellular location">
    <subcellularLocation>
        <location evidence="2">Mitochondrion inner membrane</location>
        <topology evidence="2">Multi-pass membrane protein</topology>
    </subcellularLocation>
</comment>
<evidence type="ECO:0000256" key="2">
    <source>
        <dbReference type="ARBA" id="ARBA00004448"/>
    </source>
</evidence>
<organism evidence="21">
    <name type="scientific">Fopius arisanus</name>
    <dbReference type="NCBI Taxonomy" id="64838"/>
    <lineage>
        <taxon>Eukaryota</taxon>
        <taxon>Metazoa</taxon>
        <taxon>Ecdysozoa</taxon>
        <taxon>Arthropoda</taxon>
        <taxon>Hexapoda</taxon>
        <taxon>Insecta</taxon>
        <taxon>Pterygota</taxon>
        <taxon>Neoptera</taxon>
        <taxon>Endopterygota</taxon>
        <taxon>Hymenoptera</taxon>
        <taxon>Apocrita</taxon>
        <taxon>Ichneumonoidea</taxon>
        <taxon>Braconidae</taxon>
        <taxon>Opiinae</taxon>
        <taxon>Fopius</taxon>
    </lineage>
</organism>
<dbReference type="AlphaFoldDB" id="A0A8F0F7M6"/>
<dbReference type="GO" id="GO:0005743">
    <property type="term" value="C:mitochondrial inner membrane"/>
    <property type="evidence" value="ECO:0007669"/>
    <property type="project" value="UniProtKB-SubCell"/>
</dbReference>
<proteinExistence type="inferred from homology"/>
<sequence>MFYMKYNWLFIYMLIMNPLFLIFMNTYYSIWMFMEMNLLLFIVLLVLNNNYIGDKVMKYFLLNSFSSMIFFFFINLNMFIYNINFILVMNMMMMMKLGMFPFHIWFIDMLIQLNWIMCFILMVWQKIIPMFILMLIYNENFMLIFLILGGLFSLMMIFNQILLKKILGYSSINHMCWMFISLMINFNLFLIYYMSYFLINMVIVFMFWLFKLEEINSFYLIFINYNYKFYLFMLMLTLGGIPPMFGFFMKWLFIFEMGNLFNWLLVLLMIFYSLVFFYFYMRLIFNFMMLLYLKNNIILISNFLKKNNSYMFMMMNLFVTINLMLFFMW</sequence>
<evidence type="ECO:0000256" key="13">
    <source>
        <dbReference type="ARBA" id="ARBA00023027"/>
    </source>
</evidence>
<evidence type="ECO:0000256" key="9">
    <source>
        <dbReference type="ARBA" id="ARBA00022792"/>
    </source>
</evidence>
<dbReference type="GO" id="GO:0008137">
    <property type="term" value="F:NADH dehydrogenase (ubiquinone) activity"/>
    <property type="evidence" value="ECO:0007669"/>
    <property type="project" value="UniProtKB-EC"/>
</dbReference>
<gene>
    <name evidence="21" type="primary">nad2</name>
</gene>
<keyword evidence="10" id="KW-1278">Translocase</keyword>
<feature type="transmembrane region" description="Helical" evidence="19">
    <location>
        <begin position="230"/>
        <end position="254"/>
    </location>
</feature>
<evidence type="ECO:0000256" key="10">
    <source>
        <dbReference type="ARBA" id="ARBA00022967"/>
    </source>
</evidence>
<dbReference type="InterPro" id="IPR001750">
    <property type="entry name" value="ND/Mrp_TM"/>
</dbReference>
<evidence type="ECO:0000256" key="19">
    <source>
        <dbReference type="SAM" id="Phobius"/>
    </source>
</evidence>
<keyword evidence="14" id="KW-0830">Ubiquinone</keyword>
<evidence type="ECO:0000256" key="6">
    <source>
        <dbReference type="ARBA" id="ARBA00022448"/>
    </source>
</evidence>
<reference evidence="21" key="1">
    <citation type="submission" date="2021-05" db="EMBL/GenBank/DDBJ databases">
        <authorList>
            <person name="Lin J."/>
        </authorList>
    </citation>
    <scope>NUCLEOTIDE SEQUENCE</scope>
</reference>
<name>A0A8F0F7M6_9HYME</name>
<feature type="transmembrane region" description="Helical" evidence="19">
    <location>
        <begin position="260"/>
        <end position="280"/>
    </location>
</feature>
<feature type="transmembrane region" description="Helical" evidence="19">
    <location>
        <begin position="86"/>
        <end position="106"/>
    </location>
</feature>
<evidence type="ECO:0000256" key="12">
    <source>
        <dbReference type="ARBA" id="ARBA00022989"/>
    </source>
</evidence>
<feature type="transmembrane region" description="Helical" evidence="19">
    <location>
        <begin position="59"/>
        <end position="80"/>
    </location>
</feature>
<dbReference type="InterPro" id="IPR050175">
    <property type="entry name" value="Complex_I_Subunit_2"/>
</dbReference>